<reference evidence="9" key="2">
    <citation type="submission" date="2023-05" db="EMBL/GenBank/DDBJ databases">
        <authorList>
            <person name="Fouks B."/>
        </authorList>
    </citation>
    <scope>NUCLEOTIDE SEQUENCE</scope>
    <source>
        <strain evidence="9">Stay&amp;Tobe</strain>
        <tissue evidence="9">Testes</tissue>
    </source>
</reference>
<sequence length="543" mass="61972">MKEKFLKTSSLTSNISNNFESSLWCNSKGHKKLCTFKNLCYVPRENVFAFILTNNSILDGVTDTLELKEIDLSSVINHNRFSLKLAVITQDSSILRRTRIVIKYGFILWRFKWDNIMHVIHDDLLPLYMTYNLICTGNINKCASKYQLAFADEGEFGTYADWYSIFSSSEPILLQKSNRDSIICFDESRVGLVANSLWFQYGFGIPQGPLLNSQFNGKLLQKFCKYILHKYDIPSIEAPQSNKIIFFSRKINRKILNEAEVITMITEEYKTTFNTNSSVAIAMLDLATNNTRNILTLLSQSQIVVGMHGSAMILSIFLKPGSVVVELFPFGINPNYVSPVKALSELPDTGIIYSYWTNRNETNTVTNPNAPPLLGGISHLPLSEQNKIMNIREIPAVECCHNPAYLYRMFQDTVVDEDLSVTLKNAFMKQKLYSVENFYDNSGSQMFSQWYFPAPVTGISCEYSIENQTLSIVWNPPVNTKQPQYHVAIVSNIKEFSTKTTQSELIVSFPKTLQKIGNIDIWIKSIEREKESLDSYFQCNIDN</sequence>
<dbReference type="PANTHER" id="PTHR20961:SF38">
    <property type="entry name" value="PROTEIN O-LINKED-MANNOSE BETA-1,4-N-ACETYLGLUCOSAMINYLTRANSFERASE 2"/>
    <property type="match status" value="1"/>
</dbReference>
<keyword evidence="7" id="KW-0325">Glycoprotein</keyword>
<name>A0AAD7Z8T6_DIPPU</name>
<dbReference type="InterPro" id="IPR007657">
    <property type="entry name" value="Glycosyltransferase_61"/>
</dbReference>
<evidence type="ECO:0000313" key="10">
    <source>
        <dbReference type="Proteomes" id="UP001233999"/>
    </source>
</evidence>
<evidence type="ECO:0000256" key="4">
    <source>
        <dbReference type="ARBA" id="ARBA00022692"/>
    </source>
</evidence>
<feature type="domain" description="Glycosyltransferase 61 catalytic" evidence="8">
    <location>
        <begin position="210"/>
        <end position="325"/>
    </location>
</feature>
<comment type="caution">
    <text evidence="9">The sequence shown here is derived from an EMBL/GenBank/DDBJ whole genome shotgun (WGS) entry which is preliminary data.</text>
</comment>
<accession>A0AAD7Z8T6</accession>
<dbReference type="GO" id="GO:0005783">
    <property type="term" value="C:endoplasmic reticulum"/>
    <property type="evidence" value="ECO:0007669"/>
    <property type="project" value="TreeGrafter"/>
</dbReference>
<keyword evidence="3" id="KW-0808">Transferase</keyword>
<comment type="subcellular location">
    <subcellularLocation>
        <location evidence="1">Membrane</location>
        <topology evidence="1">Single-pass membrane protein</topology>
    </subcellularLocation>
</comment>
<dbReference type="GO" id="GO:0097363">
    <property type="term" value="F:protein O-acetylglucosaminyltransferase activity"/>
    <property type="evidence" value="ECO:0007669"/>
    <property type="project" value="TreeGrafter"/>
</dbReference>
<keyword evidence="10" id="KW-1185">Reference proteome</keyword>
<dbReference type="GO" id="GO:0016020">
    <property type="term" value="C:membrane"/>
    <property type="evidence" value="ECO:0007669"/>
    <property type="project" value="UniProtKB-SubCell"/>
</dbReference>
<dbReference type="PANTHER" id="PTHR20961">
    <property type="entry name" value="GLYCOSYLTRANSFERASE"/>
    <property type="match status" value="1"/>
</dbReference>
<proteinExistence type="predicted"/>
<evidence type="ECO:0000313" key="9">
    <source>
        <dbReference type="EMBL" id="KAJ9576036.1"/>
    </source>
</evidence>
<dbReference type="EMBL" id="JASPKZ010009810">
    <property type="protein sequence ID" value="KAJ9576036.1"/>
    <property type="molecule type" value="Genomic_DNA"/>
</dbReference>
<gene>
    <name evidence="9" type="ORF">L9F63_007136</name>
</gene>
<evidence type="ECO:0000259" key="8">
    <source>
        <dbReference type="Pfam" id="PF04577"/>
    </source>
</evidence>
<evidence type="ECO:0000256" key="5">
    <source>
        <dbReference type="ARBA" id="ARBA00022989"/>
    </source>
</evidence>
<evidence type="ECO:0000256" key="6">
    <source>
        <dbReference type="ARBA" id="ARBA00023136"/>
    </source>
</evidence>
<keyword evidence="6" id="KW-0472">Membrane</keyword>
<evidence type="ECO:0000256" key="7">
    <source>
        <dbReference type="ARBA" id="ARBA00023180"/>
    </source>
</evidence>
<organism evidence="9 10">
    <name type="scientific">Diploptera punctata</name>
    <name type="common">Pacific beetle cockroach</name>
    <dbReference type="NCBI Taxonomy" id="6984"/>
    <lineage>
        <taxon>Eukaryota</taxon>
        <taxon>Metazoa</taxon>
        <taxon>Ecdysozoa</taxon>
        <taxon>Arthropoda</taxon>
        <taxon>Hexapoda</taxon>
        <taxon>Insecta</taxon>
        <taxon>Pterygota</taxon>
        <taxon>Neoptera</taxon>
        <taxon>Polyneoptera</taxon>
        <taxon>Dictyoptera</taxon>
        <taxon>Blattodea</taxon>
        <taxon>Blaberoidea</taxon>
        <taxon>Blaberidae</taxon>
        <taxon>Diplopterinae</taxon>
        <taxon>Diploptera</taxon>
    </lineage>
</organism>
<keyword evidence="5" id="KW-1133">Transmembrane helix</keyword>
<keyword evidence="2" id="KW-0328">Glycosyltransferase</keyword>
<dbReference type="Proteomes" id="UP001233999">
    <property type="component" value="Unassembled WGS sequence"/>
</dbReference>
<dbReference type="Pfam" id="PF04577">
    <property type="entry name" value="Glyco_transf_61"/>
    <property type="match status" value="1"/>
</dbReference>
<protein>
    <recommendedName>
        <fullName evidence="8">Glycosyltransferase 61 catalytic domain-containing protein</fullName>
    </recommendedName>
</protein>
<dbReference type="AlphaFoldDB" id="A0AAD7Z8T6"/>
<evidence type="ECO:0000256" key="1">
    <source>
        <dbReference type="ARBA" id="ARBA00004167"/>
    </source>
</evidence>
<keyword evidence="4" id="KW-0812">Transmembrane</keyword>
<evidence type="ECO:0000256" key="2">
    <source>
        <dbReference type="ARBA" id="ARBA00022676"/>
    </source>
</evidence>
<evidence type="ECO:0000256" key="3">
    <source>
        <dbReference type="ARBA" id="ARBA00022679"/>
    </source>
</evidence>
<dbReference type="InterPro" id="IPR049625">
    <property type="entry name" value="Glyco_transf_61_cat"/>
</dbReference>
<dbReference type="GO" id="GO:0035269">
    <property type="term" value="P:protein O-linked glycosylation via mannose"/>
    <property type="evidence" value="ECO:0007669"/>
    <property type="project" value="TreeGrafter"/>
</dbReference>
<reference evidence="9" key="1">
    <citation type="journal article" date="2023" name="IScience">
        <title>Live-bearing cockroach genome reveals convergent evolutionary mechanisms linked to viviparity in insects and beyond.</title>
        <authorList>
            <person name="Fouks B."/>
            <person name="Harrison M.C."/>
            <person name="Mikhailova A.A."/>
            <person name="Marchal E."/>
            <person name="English S."/>
            <person name="Carruthers M."/>
            <person name="Jennings E.C."/>
            <person name="Chiamaka E.L."/>
            <person name="Frigard R.A."/>
            <person name="Pippel M."/>
            <person name="Attardo G.M."/>
            <person name="Benoit J.B."/>
            <person name="Bornberg-Bauer E."/>
            <person name="Tobe S.S."/>
        </authorList>
    </citation>
    <scope>NUCLEOTIDE SEQUENCE</scope>
    <source>
        <strain evidence="9">Stay&amp;Tobe</strain>
    </source>
</reference>